<name>A0A3B0Y5C8_9ZZZZ</name>
<feature type="transmembrane region" description="Helical" evidence="1">
    <location>
        <begin position="134"/>
        <end position="153"/>
    </location>
</feature>
<feature type="domain" description="Copper resistance protein D" evidence="2">
    <location>
        <begin position="47"/>
        <end position="147"/>
    </location>
</feature>
<feature type="transmembrane region" description="Helical" evidence="1">
    <location>
        <begin position="51"/>
        <end position="70"/>
    </location>
</feature>
<feature type="transmembrane region" description="Helical" evidence="1">
    <location>
        <begin position="7"/>
        <end position="27"/>
    </location>
</feature>
<gene>
    <name evidence="3" type="ORF">MNBD_GAMMA08-107</name>
</gene>
<accession>A0A3B0Y5C8</accession>
<protein>
    <recommendedName>
        <fullName evidence="2">Copper resistance protein D domain-containing protein</fullName>
    </recommendedName>
</protein>
<keyword evidence="1" id="KW-0472">Membrane</keyword>
<dbReference type="AlphaFoldDB" id="A0A3B0Y5C8"/>
<feature type="transmembrane region" description="Helical" evidence="1">
    <location>
        <begin position="82"/>
        <end position="103"/>
    </location>
</feature>
<reference evidence="3" key="1">
    <citation type="submission" date="2018-06" db="EMBL/GenBank/DDBJ databases">
        <authorList>
            <person name="Zhirakovskaya E."/>
        </authorList>
    </citation>
    <scope>NUCLEOTIDE SEQUENCE</scope>
</reference>
<evidence type="ECO:0000256" key="1">
    <source>
        <dbReference type="SAM" id="Phobius"/>
    </source>
</evidence>
<evidence type="ECO:0000259" key="2">
    <source>
        <dbReference type="Pfam" id="PF05425"/>
    </source>
</evidence>
<keyword evidence="1" id="KW-1133">Transmembrane helix</keyword>
<organism evidence="3">
    <name type="scientific">hydrothermal vent metagenome</name>
    <dbReference type="NCBI Taxonomy" id="652676"/>
    <lineage>
        <taxon>unclassified sequences</taxon>
        <taxon>metagenomes</taxon>
        <taxon>ecological metagenomes</taxon>
    </lineage>
</organism>
<keyword evidence="1" id="KW-0812">Transmembrane</keyword>
<dbReference type="EMBL" id="UOFH01000253">
    <property type="protein sequence ID" value="VAW63596.1"/>
    <property type="molecule type" value="Genomic_DNA"/>
</dbReference>
<sequence length="154" mass="17458">MLSILSLLHVVAVVIWVGGMFFAYNFLRPAAGTLLEPPERLSLWVDVFKRFFPYVWVAVILLPLTGYVMVFMRWDSMGNAPIYVHVMNGLGTLMILIYMHVFFAPFKRLKNAVQEKNWPEGGAALAQIRFLVKINTALGVLVVMIASGGRFFIY</sequence>
<dbReference type="InterPro" id="IPR008457">
    <property type="entry name" value="Cu-R_CopD_dom"/>
</dbReference>
<dbReference type="GO" id="GO:0016020">
    <property type="term" value="C:membrane"/>
    <property type="evidence" value="ECO:0007669"/>
    <property type="project" value="InterPro"/>
</dbReference>
<proteinExistence type="predicted"/>
<evidence type="ECO:0000313" key="3">
    <source>
        <dbReference type="EMBL" id="VAW63596.1"/>
    </source>
</evidence>
<dbReference type="Pfam" id="PF05425">
    <property type="entry name" value="CopD"/>
    <property type="match status" value="1"/>
</dbReference>